<name>A0AA36HQQ4_9DINO</name>
<feature type="transmembrane region" description="Helical" evidence="5">
    <location>
        <begin position="575"/>
        <end position="608"/>
    </location>
</feature>
<keyword evidence="4 5" id="KW-0472">Membrane</keyword>
<feature type="transmembrane region" description="Helical" evidence="5">
    <location>
        <begin position="373"/>
        <end position="392"/>
    </location>
</feature>
<dbReference type="InterPro" id="IPR005828">
    <property type="entry name" value="MFS_sugar_transport-like"/>
</dbReference>
<dbReference type="PANTHER" id="PTHR24064">
    <property type="entry name" value="SOLUTE CARRIER FAMILY 22 MEMBER"/>
    <property type="match status" value="1"/>
</dbReference>
<dbReference type="AlphaFoldDB" id="A0AA36HQQ4"/>
<comment type="caution">
    <text evidence="7">The sequence shown here is derived from an EMBL/GenBank/DDBJ whole genome shotgun (WGS) entry which is preliminary data.</text>
</comment>
<dbReference type="Gene3D" id="1.20.1250.20">
    <property type="entry name" value="MFS general substrate transporter like domains"/>
    <property type="match status" value="1"/>
</dbReference>
<dbReference type="InterPro" id="IPR020846">
    <property type="entry name" value="MFS_dom"/>
</dbReference>
<dbReference type="InterPro" id="IPR036259">
    <property type="entry name" value="MFS_trans_sf"/>
</dbReference>
<organism evidence="7 8">
    <name type="scientific">Effrenium voratum</name>
    <dbReference type="NCBI Taxonomy" id="2562239"/>
    <lineage>
        <taxon>Eukaryota</taxon>
        <taxon>Sar</taxon>
        <taxon>Alveolata</taxon>
        <taxon>Dinophyceae</taxon>
        <taxon>Suessiales</taxon>
        <taxon>Symbiodiniaceae</taxon>
        <taxon>Effrenium</taxon>
    </lineage>
</organism>
<dbReference type="PROSITE" id="PS50850">
    <property type="entry name" value="MFS"/>
    <property type="match status" value="1"/>
</dbReference>
<evidence type="ECO:0000256" key="5">
    <source>
        <dbReference type="SAM" id="Phobius"/>
    </source>
</evidence>
<evidence type="ECO:0000259" key="6">
    <source>
        <dbReference type="PROSITE" id="PS50850"/>
    </source>
</evidence>
<feature type="transmembrane region" description="Helical" evidence="5">
    <location>
        <begin position="348"/>
        <end position="367"/>
    </location>
</feature>
<feature type="transmembrane region" description="Helical" evidence="5">
    <location>
        <begin position="413"/>
        <end position="435"/>
    </location>
</feature>
<gene>
    <name evidence="7" type="ORF">EVOR1521_LOCUS2981</name>
</gene>
<keyword evidence="3 5" id="KW-1133">Transmembrane helix</keyword>
<proteinExistence type="predicted"/>
<feature type="transmembrane region" description="Helical" evidence="5">
    <location>
        <begin position="447"/>
        <end position="469"/>
    </location>
</feature>
<feature type="domain" description="Major facilitator superfamily (MFS) profile" evidence="6">
    <location>
        <begin position="245"/>
        <end position="686"/>
    </location>
</feature>
<feature type="transmembrane region" description="Helical" evidence="5">
    <location>
        <begin position="662"/>
        <end position="682"/>
    </location>
</feature>
<protein>
    <recommendedName>
        <fullName evidence="6">Major facilitator superfamily (MFS) profile domain-containing protein</fullName>
    </recommendedName>
</protein>
<dbReference type="GO" id="GO:0016020">
    <property type="term" value="C:membrane"/>
    <property type="evidence" value="ECO:0007669"/>
    <property type="project" value="UniProtKB-SubCell"/>
</dbReference>
<keyword evidence="8" id="KW-1185">Reference proteome</keyword>
<evidence type="ECO:0000256" key="2">
    <source>
        <dbReference type="ARBA" id="ARBA00022692"/>
    </source>
</evidence>
<evidence type="ECO:0000256" key="3">
    <source>
        <dbReference type="ARBA" id="ARBA00022989"/>
    </source>
</evidence>
<dbReference type="SUPFAM" id="SSF103473">
    <property type="entry name" value="MFS general substrate transporter"/>
    <property type="match status" value="1"/>
</dbReference>
<evidence type="ECO:0000313" key="7">
    <source>
        <dbReference type="EMBL" id="CAJ1373030.1"/>
    </source>
</evidence>
<dbReference type="Pfam" id="PF00083">
    <property type="entry name" value="Sugar_tr"/>
    <property type="match status" value="1"/>
</dbReference>
<feature type="transmembrane region" description="Helical" evidence="5">
    <location>
        <begin position="545"/>
        <end position="563"/>
    </location>
</feature>
<comment type="subcellular location">
    <subcellularLocation>
        <location evidence="1">Membrane</location>
        <topology evidence="1">Multi-pass membrane protein</topology>
    </subcellularLocation>
</comment>
<accession>A0AA36HQQ4</accession>
<dbReference type="Proteomes" id="UP001178507">
    <property type="component" value="Unassembled WGS sequence"/>
</dbReference>
<reference evidence="7" key="1">
    <citation type="submission" date="2023-08" db="EMBL/GenBank/DDBJ databases">
        <authorList>
            <person name="Chen Y."/>
            <person name="Shah S."/>
            <person name="Dougan E. K."/>
            <person name="Thang M."/>
            <person name="Chan C."/>
        </authorList>
    </citation>
    <scope>NUCLEOTIDE SEQUENCE</scope>
</reference>
<dbReference type="GO" id="GO:0022857">
    <property type="term" value="F:transmembrane transporter activity"/>
    <property type="evidence" value="ECO:0007669"/>
    <property type="project" value="InterPro"/>
</dbReference>
<evidence type="ECO:0000256" key="1">
    <source>
        <dbReference type="ARBA" id="ARBA00004141"/>
    </source>
</evidence>
<keyword evidence="2 5" id="KW-0812">Transmembrane</keyword>
<evidence type="ECO:0000313" key="8">
    <source>
        <dbReference type="Proteomes" id="UP001178507"/>
    </source>
</evidence>
<dbReference type="EMBL" id="CAUJNA010000171">
    <property type="protein sequence ID" value="CAJ1373030.1"/>
    <property type="molecule type" value="Genomic_DNA"/>
</dbReference>
<evidence type="ECO:0000256" key="4">
    <source>
        <dbReference type="ARBA" id="ARBA00023136"/>
    </source>
</evidence>
<sequence length="711" mass="76972">MAARMWEDRLAALQEELWLKLLRGPQSAKRKASTPAWHLRWQLAPLELAAMSVTSTGLRARQRAALAGTWGRLGLRACHALEAPLLAFAWLGTSRVASGEDGWETLLGSMEVARSKWLLEVLSLQGMLAVGVADQRLKSNALLGASSSRSWGWELTRKGIEAVASSAVPGAARMAPYSLEPSEGTRIILVLELSSKEGSERLDLSVLRLGLGGGSWEPLGRHIFRREEAFHKLKLRPAVSVDVGAAVRVLSEDLCSSWHESVLVQHRDCWPARLLARLSRQRKAFEGCWAGAAVEQGRGLRERFQLPSQSPVRSEDLTPAAVFLGAMLGMLFMGRLGDTLGRTRAMQVTLAFTVLGSLIPACCFGGDSAVFGIVMLGRLILGIGVGGIYPLSAVSSAEGCEEAAEKGKHVGQAFFFQTVGQVAPYLVAALLLVLFQPNSPAEWVPQLQFRLLFALGAVPALVVFAASFNTEDSEEFTRTRQRFRDNWEKSTVQTLVGTAGSWFFYDLAFYGTTIFTPSILQSMCLTGASVDGRCQQTLLQNSLQSALITAMGLPGCYLAMVVVDRMGCKRLNAYGFIALSVSFGAMAACWTGSSQLQFALFCVLTMLLNWGPNLGTYVLPAICFPPAIRSTCHGLSSTGGKVGAVVGTLLFGPISHGFGVQGVLWIQCVVCLVGAVVSWQFLKHDWEYESEIGVRQSLRRPSGLEVAPTCH</sequence>